<gene>
    <name evidence="1" type="ORF">GO984_16305</name>
</gene>
<keyword evidence="2" id="KW-1185">Reference proteome</keyword>
<dbReference type="EMBL" id="WQLV01000010">
    <property type="protein sequence ID" value="MVO17378.1"/>
    <property type="molecule type" value="Genomic_DNA"/>
</dbReference>
<dbReference type="Proteomes" id="UP000478892">
    <property type="component" value="Unassembled WGS sequence"/>
</dbReference>
<protein>
    <submittedName>
        <fullName evidence="1">Uncharacterized protein</fullName>
    </submittedName>
</protein>
<dbReference type="AlphaFoldDB" id="A0A6L6WJN3"/>
<dbReference type="RefSeq" id="WP_157023680.1">
    <property type="nucleotide sequence ID" value="NZ_WQLV01000010.1"/>
</dbReference>
<comment type="caution">
    <text evidence="1">The sequence shown here is derived from an EMBL/GenBank/DDBJ whole genome shotgun (WGS) entry which is preliminary data.</text>
</comment>
<name>A0A6L6WJN3_9RHOB</name>
<evidence type="ECO:0000313" key="2">
    <source>
        <dbReference type="Proteomes" id="UP000478892"/>
    </source>
</evidence>
<evidence type="ECO:0000313" key="1">
    <source>
        <dbReference type="EMBL" id="MVO17378.1"/>
    </source>
</evidence>
<reference evidence="1 2" key="1">
    <citation type="submission" date="2019-12" db="EMBL/GenBank/DDBJ databases">
        <authorList>
            <person name="Zhang Y.-J."/>
        </authorList>
    </citation>
    <scope>NUCLEOTIDE SEQUENCE [LARGE SCALE GENOMIC DNA]</scope>
    <source>
        <strain evidence="1 2">CY05</strain>
    </source>
</reference>
<proteinExistence type="predicted"/>
<accession>A0A6L6WJN3</accession>
<organism evidence="1 2">
    <name type="scientific">Parasedimentitalea huanghaiensis</name>
    <dbReference type="NCBI Taxonomy" id="2682100"/>
    <lineage>
        <taxon>Bacteria</taxon>
        <taxon>Pseudomonadati</taxon>
        <taxon>Pseudomonadota</taxon>
        <taxon>Alphaproteobacteria</taxon>
        <taxon>Rhodobacterales</taxon>
        <taxon>Paracoccaceae</taxon>
        <taxon>Parasedimentitalea</taxon>
    </lineage>
</organism>
<sequence>MKNPFENRVPSLSGPALDILPVSPSDSIDLTEVAVALYVEIGGSLTFTTARGATRTVNVPDMSILPVGAVRVHVTGTTADSIHAFVV</sequence>